<reference evidence="9 10" key="1">
    <citation type="submission" date="2020-07" db="EMBL/GenBank/DDBJ databases">
        <title>Pseudogemmobacter sp. nov., isolated from poultry manure in Taiwan.</title>
        <authorList>
            <person name="Lin S.-Y."/>
            <person name="Tang Y.-S."/>
            <person name="Young C.-C."/>
        </authorList>
    </citation>
    <scope>NUCLEOTIDE SEQUENCE [LARGE SCALE GENOMIC DNA]</scope>
    <source>
        <strain evidence="9 10">CC-YST710</strain>
    </source>
</reference>
<dbReference type="Gene3D" id="3.30.950.10">
    <property type="entry name" value="Methyltransferase, Cobalt-precorrin-4 Transmethylase, Domain 2"/>
    <property type="match status" value="1"/>
</dbReference>
<evidence type="ECO:0000256" key="1">
    <source>
        <dbReference type="ARBA" id="ARBA00004953"/>
    </source>
</evidence>
<comment type="pathway">
    <text evidence="1">Cofactor biosynthesis; adenosylcobalamin biosynthesis.</text>
</comment>
<dbReference type="PANTHER" id="PTHR43467:SF2">
    <property type="entry name" value="COBALT-PRECORRIN-2 C(20)-METHYLTRANSFERASE"/>
    <property type="match status" value="1"/>
</dbReference>
<evidence type="ECO:0000256" key="2">
    <source>
        <dbReference type="ARBA" id="ARBA00005879"/>
    </source>
</evidence>
<dbReference type="EMBL" id="JACDXX010000010">
    <property type="protein sequence ID" value="MCB5410672.1"/>
    <property type="molecule type" value="Genomic_DNA"/>
</dbReference>
<dbReference type="InterPro" id="IPR014776">
    <property type="entry name" value="4pyrrole_Mease_sub2"/>
</dbReference>
<dbReference type="SUPFAM" id="SSF53790">
    <property type="entry name" value="Tetrapyrrole methylase"/>
    <property type="match status" value="1"/>
</dbReference>
<keyword evidence="10" id="KW-1185">Reference proteome</keyword>
<feature type="domain" description="Tetrapyrrole methylase" evidence="8">
    <location>
        <begin position="14"/>
        <end position="227"/>
    </location>
</feature>
<dbReference type="GO" id="GO:0032259">
    <property type="term" value="P:methylation"/>
    <property type="evidence" value="ECO:0007669"/>
    <property type="project" value="UniProtKB-KW"/>
</dbReference>
<keyword evidence="6" id="KW-0949">S-adenosyl-L-methionine</keyword>
<dbReference type="InterPro" id="IPR012382">
    <property type="entry name" value="CobI/CbiL"/>
</dbReference>
<dbReference type="Pfam" id="PF00590">
    <property type="entry name" value="TP_methylase"/>
    <property type="match status" value="1"/>
</dbReference>
<keyword evidence="5 9" id="KW-0808">Transferase</keyword>
<comment type="caution">
    <text evidence="9">The sequence shown here is derived from an EMBL/GenBank/DDBJ whole genome shotgun (WGS) entry which is preliminary data.</text>
</comment>
<dbReference type="EC" id="2.1.1.130" evidence="9"/>
<dbReference type="InterPro" id="IPR014777">
    <property type="entry name" value="4pyrrole_Mease_sub1"/>
</dbReference>
<dbReference type="GO" id="GO:0030788">
    <property type="term" value="F:precorrin-2 C20-methyltransferase activity"/>
    <property type="evidence" value="ECO:0007669"/>
    <property type="project" value="UniProtKB-EC"/>
</dbReference>
<evidence type="ECO:0000256" key="6">
    <source>
        <dbReference type="ARBA" id="ARBA00022691"/>
    </source>
</evidence>
<evidence type="ECO:0000256" key="7">
    <source>
        <dbReference type="PIRNR" id="PIRNR036427"/>
    </source>
</evidence>
<protein>
    <submittedName>
        <fullName evidence="9">Precorrin-2 C(20)-methyltransferase</fullName>
        <ecNumber evidence="9">2.1.1.130</ecNumber>
    </submittedName>
</protein>
<evidence type="ECO:0000256" key="3">
    <source>
        <dbReference type="ARBA" id="ARBA00022573"/>
    </source>
</evidence>
<dbReference type="Proteomes" id="UP001198571">
    <property type="component" value="Unassembled WGS sequence"/>
</dbReference>
<name>A0ABS8CMP2_9RHOB</name>
<dbReference type="InterPro" id="IPR006364">
    <property type="entry name" value="CobI/CbiL/CobIJ_dom"/>
</dbReference>
<dbReference type="RefSeq" id="WP_226935791.1">
    <property type="nucleotide sequence ID" value="NZ_JACDXX010000010.1"/>
</dbReference>
<keyword evidence="4 9" id="KW-0489">Methyltransferase</keyword>
<sequence length="248" mass="27359">MRWPHERNNSVSGKIICIGLGPGDPDLMSVRADRLLRGAQRVAYFRKAGSRGQARSMVEGILSPRATEIAMEYPVTTEIPVADPRYNQALSAFYATESNRLLAAAQEGDVLVLCEGDPLFYGSFMHLMIRLPAERVEVVPGIPGMVGCWGALQRPVTWGDDILTVLPATLPQEELAGRLRTSDAVAVMKIGRNLEKLRQALILAGRLEQAWLVEYGTMPGQRIRRLTEVSGPVPYFSILLLHGEGRRP</sequence>
<keyword evidence="3" id="KW-0169">Cobalamin biosynthesis</keyword>
<dbReference type="PIRSF" id="PIRSF036427">
    <property type="entry name" value="Precrrn-2_mtase"/>
    <property type="match status" value="1"/>
</dbReference>
<evidence type="ECO:0000313" key="9">
    <source>
        <dbReference type="EMBL" id="MCB5410672.1"/>
    </source>
</evidence>
<evidence type="ECO:0000259" key="8">
    <source>
        <dbReference type="Pfam" id="PF00590"/>
    </source>
</evidence>
<organism evidence="9 10">
    <name type="scientific">Pseudogemmobacter faecipullorum</name>
    <dbReference type="NCBI Taxonomy" id="2755041"/>
    <lineage>
        <taxon>Bacteria</taxon>
        <taxon>Pseudomonadati</taxon>
        <taxon>Pseudomonadota</taxon>
        <taxon>Alphaproteobacteria</taxon>
        <taxon>Rhodobacterales</taxon>
        <taxon>Paracoccaceae</taxon>
        <taxon>Pseudogemmobacter</taxon>
    </lineage>
</organism>
<dbReference type="PANTHER" id="PTHR43467">
    <property type="entry name" value="COBALT-PRECORRIN-2 C(20)-METHYLTRANSFERASE"/>
    <property type="match status" value="1"/>
</dbReference>
<dbReference type="InterPro" id="IPR000878">
    <property type="entry name" value="4pyrrol_Mease"/>
</dbReference>
<comment type="similarity">
    <text evidence="2 7">Belongs to the precorrin methyltransferase family.</text>
</comment>
<evidence type="ECO:0000256" key="4">
    <source>
        <dbReference type="ARBA" id="ARBA00022603"/>
    </source>
</evidence>
<dbReference type="Gene3D" id="3.40.1010.10">
    <property type="entry name" value="Cobalt-precorrin-4 Transmethylase, Domain 1"/>
    <property type="match status" value="1"/>
</dbReference>
<evidence type="ECO:0000313" key="10">
    <source>
        <dbReference type="Proteomes" id="UP001198571"/>
    </source>
</evidence>
<accession>A0ABS8CMP2</accession>
<dbReference type="NCBIfam" id="TIGR01467">
    <property type="entry name" value="cobI_cbiL"/>
    <property type="match status" value="1"/>
</dbReference>
<dbReference type="InterPro" id="IPR035996">
    <property type="entry name" value="4pyrrol_Methylase_sf"/>
</dbReference>
<dbReference type="CDD" id="cd11645">
    <property type="entry name" value="Precorrin_2_C20_MT"/>
    <property type="match status" value="1"/>
</dbReference>
<gene>
    <name evidence="9" type="primary">cobI</name>
    <name evidence="9" type="ORF">H0485_11780</name>
</gene>
<proteinExistence type="inferred from homology"/>
<evidence type="ECO:0000256" key="5">
    <source>
        <dbReference type="ARBA" id="ARBA00022679"/>
    </source>
</evidence>